<sequence length="240" mass="28170">MLKFHWLSSFKYQEKNPSSSSTLSYCCQSKLRNRRMTRRKIQIKKIEDTASRQVTFSKRRRGLFKKAQELSTLCDAEIALMVFSTTDRLFQFSTSSMQDLIQRYCLQTGNLEKLDQPSLEQQIEGSNYTMLSKEFEEKTLEVRRLNGEELQGLKFKELQKLEDLLESRLNRVSRVKNERIHKEISALKKQGAQLLQENKQLKQLQRHRHKQGQPFDTTLKLGLLVPEQNQSFSMTRGSTS</sequence>
<organism evidence="1 2">
    <name type="scientific">Bauhinia variegata</name>
    <name type="common">Purple orchid tree</name>
    <name type="synonym">Phanera variegata</name>
    <dbReference type="NCBI Taxonomy" id="167791"/>
    <lineage>
        <taxon>Eukaryota</taxon>
        <taxon>Viridiplantae</taxon>
        <taxon>Streptophyta</taxon>
        <taxon>Embryophyta</taxon>
        <taxon>Tracheophyta</taxon>
        <taxon>Spermatophyta</taxon>
        <taxon>Magnoliopsida</taxon>
        <taxon>eudicotyledons</taxon>
        <taxon>Gunneridae</taxon>
        <taxon>Pentapetalae</taxon>
        <taxon>rosids</taxon>
        <taxon>fabids</taxon>
        <taxon>Fabales</taxon>
        <taxon>Fabaceae</taxon>
        <taxon>Cercidoideae</taxon>
        <taxon>Cercideae</taxon>
        <taxon>Bauhiniinae</taxon>
        <taxon>Bauhinia</taxon>
    </lineage>
</organism>
<dbReference type="Proteomes" id="UP000828941">
    <property type="component" value="Chromosome 14"/>
</dbReference>
<gene>
    <name evidence="1" type="ORF">L6164_036394</name>
</gene>
<evidence type="ECO:0000313" key="2">
    <source>
        <dbReference type="Proteomes" id="UP000828941"/>
    </source>
</evidence>
<dbReference type="EMBL" id="CM039439">
    <property type="protein sequence ID" value="KAI4296437.1"/>
    <property type="molecule type" value="Genomic_DNA"/>
</dbReference>
<name>A0ACB9KH37_BAUVA</name>
<reference evidence="1 2" key="1">
    <citation type="journal article" date="2022" name="DNA Res.">
        <title>Chromosomal-level genome assembly of the orchid tree Bauhinia variegata (Leguminosae; Cercidoideae) supports the allotetraploid origin hypothesis of Bauhinia.</title>
        <authorList>
            <person name="Zhong Y."/>
            <person name="Chen Y."/>
            <person name="Zheng D."/>
            <person name="Pang J."/>
            <person name="Liu Y."/>
            <person name="Luo S."/>
            <person name="Meng S."/>
            <person name="Qian L."/>
            <person name="Wei D."/>
            <person name="Dai S."/>
            <person name="Zhou R."/>
        </authorList>
    </citation>
    <scope>NUCLEOTIDE SEQUENCE [LARGE SCALE GENOMIC DNA]</scope>
    <source>
        <strain evidence="1">BV-YZ2020</strain>
    </source>
</reference>
<accession>A0ACB9KH37</accession>
<proteinExistence type="predicted"/>
<keyword evidence="2" id="KW-1185">Reference proteome</keyword>
<comment type="caution">
    <text evidence="1">The sequence shown here is derived from an EMBL/GenBank/DDBJ whole genome shotgun (WGS) entry which is preliminary data.</text>
</comment>
<protein>
    <submittedName>
        <fullName evidence="1">Uncharacterized protein</fullName>
    </submittedName>
</protein>
<evidence type="ECO:0000313" key="1">
    <source>
        <dbReference type="EMBL" id="KAI4296437.1"/>
    </source>
</evidence>